<dbReference type="GO" id="GO:0000981">
    <property type="term" value="F:DNA-binding transcription factor activity, RNA polymerase II-specific"/>
    <property type="evidence" value="ECO:0007669"/>
    <property type="project" value="InterPro"/>
</dbReference>
<dbReference type="PANTHER" id="PTHR37534">
    <property type="entry name" value="TRANSCRIPTIONAL ACTIVATOR PROTEIN UGA3"/>
    <property type="match status" value="1"/>
</dbReference>
<feature type="region of interest" description="Disordered" evidence="3">
    <location>
        <begin position="109"/>
        <end position="177"/>
    </location>
</feature>
<evidence type="ECO:0000256" key="3">
    <source>
        <dbReference type="SAM" id="MobiDB-lite"/>
    </source>
</evidence>
<keyword evidence="6" id="KW-1185">Reference proteome</keyword>
<dbReference type="GO" id="GO:0005634">
    <property type="term" value="C:nucleus"/>
    <property type="evidence" value="ECO:0007669"/>
    <property type="project" value="UniProtKB-SubCell"/>
</dbReference>
<dbReference type="InterPro" id="IPR001138">
    <property type="entry name" value="Zn2Cys6_DnaBD"/>
</dbReference>
<evidence type="ECO:0000313" key="5">
    <source>
        <dbReference type="EMBL" id="RDW91545.1"/>
    </source>
</evidence>
<feature type="compositionally biased region" description="Polar residues" evidence="3">
    <location>
        <begin position="63"/>
        <end position="75"/>
    </location>
</feature>
<comment type="subcellular location">
    <subcellularLocation>
        <location evidence="1">Nucleus</location>
    </subcellularLocation>
</comment>
<dbReference type="EMBL" id="PDLN01000003">
    <property type="protein sequence ID" value="RDW91545.1"/>
    <property type="molecule type" value="Genomic_DNA"/>
</dbReference>
<feature type="region of interest" description="Disordered" evidence="3">
    <location>
        <begin position="43"/>
        <end position="93"/>
    </location>
</feature>
<dbReference type="GO" id="GO:0000976">
    <property type="term" value="F:transcription cis-regulatory region binding"/>
    <property type="evidence" value="ECO:0007669"/>
    <property type="project" value="TreeGrafter"/>
</dbReference>
<evidence type="ECO:0000256" key="2">
    <source>
        <dbReference type="ARBA" id="ARBA00023242"/>
    </source>
</evidence>
<evidence type="ECO:0000259" key="4">
    <source>
        <dbReference type="PROSITE" id="PS50048"/>
    </source>
</evidence>
<dbReference type="Pfam" id="PF11951">
    <property type="entry name" value="Fungal_trans_2"/>
    <property type="match status" value="1"/>
</dbReference>
<feature type="compositionally biased region" description="Low complexity" evidence="3">
    <location>
        <begin position="111"/>
        <end position="128"/>
    </location>
</feature>
<accession>A0A3D8SZ10</accession>
<keyword evidence="2" id="KW-0539">Nucleus</keyword>
<dbReference type="InterPro" id="IPR021858">
    <property type="entry name" value="Fun_TF"/>
</dbReference>
<evidence type="ECO:0000256" key="1">
    <source>
        <dbReference type="ARBA" id="ARBA00004123"/>
    </source>
</evidence>
<dbReference type="AlphaFoldDB" id="A0A3D8SZ10"/>
<gene>
    <name evidence="5" type="ORF">BP5796_02710</name>
</gene>
<dbReference type="Pfam" id="PF00172">
    <property type="entry name" value="Zn_clus"/>
    <property type="match status" value="1"/>
</dbReference>
<dbReference type="SMART" id="SM00066">
    <property type="entry name" value="GAL4"/>
    <property type="match status" value="1"/>
</dbReference>
<dbReference type="Gene3D" id="4.10.240.10">
    <property type="entry name" value="Zn(2)-C6 fungal-type DNA-binding domain"/>
    <property type="match status" value="1"/>
</dbReference>
<dbReference type="GO" id="GO:0008270">
    <property type="term" value="F:zinc ion binding"/>
    <property type="evidence" value="ECO:0007669"/>
    <property type="project" value="InterPro"/>
</dbReference>
<dbReference type="OrthoDB" id="1919336at2759"/>
<protein>
    <recommendedName>
        <fullName evidence="4">Zn(2)-C6 fungal-type domain-containing protein</fullName>
    </recommendedName>
</protein>
<comment type="caution">
    <text evidence="5">The sequence shown here is derived from an EMBL/GenBank/DDBJ whole genome shotgun (WGS) entry which is preliminary data.</text>
</comment>
<dbReference type="PANTHER" id="PTHR37534:SF43">
    <property type="entry name" value="FINGER DOMAIN PROTEIN, PUTATIVE (AFU_ORTHOLOGUE AFUA_1G01850)-RELATED"/>
    <property type="match status" value="1"/>
</dbReference>
<dbReference type="PROSITE" id="PS00463">
    <property type="entry name" value="ZN2_CY6_FUNGAL_1"/>
    <property type="match status" value="1"/>
</dbReference>
<proteinExistence type="predicted"/>
<reference evidence="5 6" key="1">
    <citation type="journal article" date="2018" name="IMA Fungus">
        <title>IMA Genome-F 9: Draft genome sequence of Annulohypoxylon stygium, Aspergillus mulundensis, Berkeleyomyces basicola (syn. Thielaviopsis basicola), Ceratocystis smalleyi, two Cercospora beticola strains, Coleophoma cylindrospora, Fusarium fracticaudum, Phialophora cf. hyalina, and Morchella septimelata.</title>
        <authorList>
            <person name="Wingfield B.D."/>
            <person name="Bills G.F."/>
            <person name="Dong Y."/>
            <person name="Huang W."/>
            <person name="Nel W.J."/>
            <person name="Swalarsk-Parry B.S."/>
            <person name="Vaghefi N."/>
            <person name="Wilken P.M."/>
            <person name="An Z."/>
            <person name="de Beer Z.W."/>
            <person name="De Vos L."/>
            <person name="Chen L."/>
            <person name="Duong T.A."/>
            <person name="Gao Y."/>
            <person name="Hammerbacher A."/>
            <person name="Kikkert J.R."/>
            <person name="Li Y."/>
            <person name="Li H."/>
            <person name="Li K."/>
            <person name="Li Q."/>
            <person name="Liu X."/>
            <person name="Ma X."/>
            <person name="Naidoo K."/>
            <person name="Pethybridge S.J."/>
            <person name="Sun J."/>
            <person name="Steenkamp E.T."/>
            <person name="van der Nest M.A."/>
            <person name="van Wyk S."/>
            <person name="Wingfield M.J."/>
            <person name="Xiong C."/>
            <person name="Yue Q."/>
            <person name="Zhang X."/>
        </authorList>
    </citation>
    <scope>NUCLEOTIDE SEQUENCE [LARGE SCALE GENOMIC DNA]</scope>
    <source>
        <strain evidence="5 6">BP5796</strain>
    </source>
</reference>
<dbReference type="Proteomes" id="UP000256328">
    <property type="component" value="Unassembled WGS sequence"/>
</dbReference>
<organism evidence="5 6">
    <name type="scientific">Coleophoma crateriformis</name>
    <dbReference type="NCBI Taxonomy" id="565419"/>
    <lineage>
        <taxon>Eukaryota</taxon>
        <taxon>Fungi</taxon>
        <taxon>Dikarya</taxon>
        <taxon>Ascomycota</taxon>
        <taxon>Pezizomycotina</taxon>
        <taxon>Leotiomycetes</taxon>
        <taxon>Helotiales</taxon>
        <taxon>Dermateaceae</taxon>
        <taxon>Coleophoma</taxon>
    </lineage>
</organism>
<dbReference type="PROSITE" id="PS50048">
    <property type="entry name" value="ZN2_CY6_FUNGAL_2"/>
    <property type="match status" value="1"/>
</dbReference>
<dbReference type="InterPro" id="IPR036864">
    <property type="entry name" value="Zn2-C6_fun-type_DNA-bd_sf"/>
</dbReference>
<feature type="domain" description="Zn(2)-C6 fungal-type" evidence="4">
    <location>
        <begin position="14"/>
        <end position="44"/>
    </location>
</feature>
<dbReference type="SUPFAM" id="SSF57701">
    <property type="entry name" value="Zn2/Cys6 DNA-binding domain"/>
    <property type="match status" value="1"/>
</dbReference>
<dbReference type="GO" id="GO:0045944">
    <property type="term" value="P:positive regulation of transcription by RNA polymerase II"/>
    <property type="evidence" value="ECO:0007669"/>
    <property type="project" value="TreeGrafter"/>
</dbReference>
<evidence type="ECO:0000313" key="6">
    <source>
        <dbReference type="Proteomes" id="UP000256328"/>
    </source>
</evidence>
<dbReference type="CDD" id="cd00067">
    <property type="entry name" value="GAL4"/>
    <property type="match status" value="1"/>
</dbReference>
<name>A0A3D8SZ10_9HELO</name>
<sequence>MRLRSQPIYRVRTGCWKCRMRRKKCDERKPICRGCERNGFECEYPAPHPSKTVRNRSPGPSKLTATSEPQQTSMQDPVPESEREAGSSNLQDQEMIDIRRESWSPILLEHSPSLRPRPSFPSRLGRSSTGPLLQYRNRNRDPFADDPAETSSNGATLPSTSTAPHFGHSPAGYESERDEVAVVESMLLASPQTVPSRLDQRMVIESRSPDRMSNIQENNGDAVELLGYYCSRTAMSMSNGFQSANPFLTELIPLAFSNDLILRLMLAQSAAHRTILHQTNANEIALKHYSKSIKQFRREIKDHILRKTSNSLFLAVGALILCFTETTKGDVDGAVFDHLSAATFLLAECLLENSSTTPTGLRNFLVEYYIYTATLSMISVDTRHSSQSILSPELEQLGHKLVESQYVGNLCGCWLELLLVIPQILELGRRWRLVESNADENSNNNARSDELAECVVIFSSLQNRILLWLPYPCDNPDGTIVALIFKQALLLYLYTALDGCWYGKTGRYSALIGETVATAMQLLDTLTPTAQINTSICWPIAVVGSCLTEEICQQKIANRLQSMLSTIGLGNMRQTLKVLEHVWKRPFRDMGPWNICRVMQDHEIWISFA</sequence>
<feature type="compositionally biased region" description="Polar residues" evidence="3">
    <location>
        <begin position="149"/>
        <end position="163"/>
    </location>
</feature>